<dbReference type="Proteomes" id="UP001500618">
    <property type="component" value="Unassembled WGS sequence"/>
</dbReference>
<reference evidence="2 3" key="1">
    <citation type="journal article" date="2019" name="Int. J. Syst. Evol. Microbiol.">
        <title>The Global Catalogue of Microorganisms (GCM) 10K type strain sequencing project: providing services to taxonomists for standard genome sequencing and annotation.</title>
        <authorList>
            <consortium name="The Broad Institute Genomics Platform"/>
            <consortium name="The Broad Institute Genome Sequencing Center for Infectious Disease"/>
            <person name="Wu L."/>
            <person name="Ma J."/>
        </authorList>
    </citation>
    <scope>NUCLEOTIDE SEQUENCE [LARGE SCALE GENOMIC DNA]</scope>
    <source>
        <strain evidence="2 3">JCM 14718</strain>
    </source>
</reference>
<gene>
    <name evidence="2" type="ORF">GCM10009765_52580</name>
</gene>
<evidence type="ECO:0000313" key="2">
    <source>
        <dbReference type="EMBL" id="GAA1696756.1"/>
    </source>
</evidence>
<organism evidence="2 3">
    <name type="scientific">Fodinicola feengrottensis</name>
    <dbReference type="NCBI Taxonomy" id="435914"/>
    <lineage>
        <taxon>Bacteria</taxon>
        <taxon>Bacillati</taxon>
        <taxon>Actinomycetota</taxon>
        <taxon>Actinomycetes</taxon>
        <taxon>Mycobacteriales</taxon>
        <taxon>Fodinicola</taxon>
    </lineage>
</organism>
<dbReference type="Pfam" id="PF03780">
    <property type="entry name" value="Asp23"/>
    <property type="match status" value="1"/>
</dbReference>
<evidence type="ECO:0008006" key="4">
    <source>
        <dbReference type="Google" id="ProtNLM"/>
    </source>
</evidence>
<sequence>MTAIVEATAQSTVDTRGRLDIDNRVVERIAATAAAQVEAVSTSPPRARIRMADDRATIELQVVVRWPAPLRATARRVREKVAEQVPLLTGFAVAAVHVTVTAMPTTGAAKRRVV</sequence>
<comment type="caution">
    <text evidence="2">The sequence shown here is derived from an EMBL/GenBank/DDBJ whole genome shotgun (WGS) entry which is preliminary data.</text>
</comment>
<comment type="similarity">
    <text evidence="1">Belongs to the asp23 family.</text>
</comment>
<dbReference type="RefSeq" id="WP_163566758.1">
    <property type="nucleotide sequence ID" value="NZ_BAAANY010000020.1"/>
</dbReference>
<protein>
    <recommendedName>
        <fullName evidence="4">Asp23/Gls24 family envelope stress response protein</fullName>
    </recommendedName>
</protein>
<evidence type="ECO:0000256" key="1">
    <source>
        <dbReference type="ARBA" id="ARBA00005721"/>
    </source>
</evidence>
<dbReference type="InterPro" id="IPR005531">
    <property type="entry name" value="Asp23"/>
</dbReference>
<dbReference type="EMBL" id="BAAANY010000020">
    <property type="protein sequence ID" value="GAA1696756.1"/>
    <property type="molecule type" value="Genomic_DNA"/>
</dbReference>
<keyword evidence="3" id="KW-1185">Reference proteome</keyword>
<proteinExistence type="inferred from homology"/>
<evidence type="ECO:0000313" key="3">
    <source>
        <dbReference type="Proteomes" id="UP001500618"/>
    </source>
</evidence>
<accession>A0ABN2I0X9</accession>
<name>A0ABN2I0X9_9ACTN</name>